<evidence type="ECO:0000259" key="12">
    <source>
        <dbReference type="PROSITE" id="PS50853"/>
    </source>
</evidence>
<dbReference type="Pfam" id="PF13445">
    <property type="entry name" value="zf-RING_UBOX"/>
    <property type="match status" value="1"/>
</dbReference>
<feature type="region of interest" description="Disordered" evidence="8">
    <location>
        <begin position="41"/>
        <end position="66"/>
    </location>
</feature>
<dbReference type="SUPFAM" id="SSF57845">
    <property type="entry name" value="B-box zinc-binding domain"/>
    <property type="match status" value="1"/>
</dbReference>
<dbReference type="Pfam" id="PF00643">
    <property type="entry name" value="zf-B_box"/>
    <property type="match status" value="1"/>
</dbReference>
<dbReference type="STRING" id="151549.A0A4C1XHA0"/>
<dbReference type="SMART" id="SM00336">
    <property type="entry name" value="BBOX"/>
    <property type="match status" value="2"/>
</dbReference>
<dbReference type="Gene3D" id="3.30.40.10">
    <property type="entry name" value="Zinc/RING finger domain, C3HC4 (zinc finger)"/>
    <property type="match status" value="1"/>
</dbReference>
<organism evidence="13 14">
    <name type="scientific">Eumeta variegata</name>
    <name type="common">Bagworm moth</name>
    <name type="synonym">Eumeta japonica</name>
    <dbReference type="NCBI Taxonomy" id="151549"/>
    <lineage>
        <taxon>Eukaryota</taxon>
        <taxon>Metazoa</taxon>
        <taxon>Ecdysozoa</taxon>
        <taxon>Arthropoda</taxon>
        <taxon>Hexapoda</taxon>
        <taxon>Insecta</taxon>
        <taxon>Pterygota</taxon>
        <taxon>Neoptera</taxon>
        <taxon>Endopterygota</taxon>
        <taxon>Lepidoptera</taxon>
        <taxon>Glossata</taxon>
        <taxon>Ditrysia</taxon>
        <taxon>Tineoidea</taxon>
        <taxon>Psychidae</taxon>
        <taxon>Oiketicinae</taxon>
        <taxon>Eumeta</taxon>
    </lineage>
</organism>
<dbReference type="InterPro" id="IPR043136">
    <property type="entry name" value="B30.2/SPRY_sf"/>
</dbReference>
<dbReference type="InterPro" id="IPR050617">
    <property type="entry name" value="E3_ligase_FN3/SPRY"/>
</dbReference>
<dbReference type="PROSITE" id="PS50119">
    <property type="entry name" value="ZF_BBOX"/>
    <property type="match status" value="1"/>
</dbReference>
<dbReference type="InterPro" id="IPR003649">
    <property type="entry name" value="Bbox_C"/>
</dbReference>
<dbReference type="PROSITE" id="PS50089">
    <property type="entry name" value="ZF_RING_2"/>
    <property type="match status" value="1"/>
</dbReference>
<dbReference type="Pfam" id="PF00041">
    <property type="entry name" value="fn3"/>
    <property type="match status" value="1"/>
</dbReference>
<evidence type="ECO:0000256" key="2">
    <source>
        <dbReference type="ARBA" id="ARBA00022771"/>
    </source>
</evidence>
<dbReference type="Gene3D" id="2.60.120.920">
    <property type="match status" value="1"/>
</dbReference>
<reference evidence="13 14" key="1">
    <citation type="journal article" date="2019" name="Commun. Biol.">
        <title>The bagworm genome reveals a unique fibroin gene that provides high tensile strength.</title>
        <authorList>
            <person name="Kono N."/>
            <person name="Nakamura H."/>
            <person name="Ohtoshi R."/>
            <person name="Tomita M."/>
            <person name="Numata K."/>
            <person name="Arakawa K."/>
        </authorList>
    </citation>
    <scope>NUCLEOTIDE SEQUENCE [LARGE SCALE GENOMIC DNA]</scope>
</reference>
<feature type="coiled-coil region" evidence="7">
    <location>
        <begin position="258"/>
        <end position="300"/>
    </location>
</feature>
<dbReference type="InterPro" id="IPR013083">
    <property type="entry name" value="Znf_RING/FYVE/PHD"/>
</dbReference>
<dbReference type="InterPro" id="IPR027370">
    <property type="entry name" value="Znf-RING_euk"/>
</dbReference>
<dbReference type="SMART" id="SM00184">
    <property type="entry name" value="RING"/>
    <property type="match status" value="1"/>
</dbReference>
<dbReference type="InterPro" id="IPR013320">
    <property type="entry name" value="ConA-like_dom_sf"/>
</dbReference>
<keyword evidence="14" id="KW-1185">Reference proteome</keyword>
<keyword evidence="1" id="KW-0479">Metal-binding</keyword>
<dbReference type="InterPro" id="IPR036116">
    <property type="entry name" value="FN3_sf"/>
</dbReference>
<evidence type="ECO:0000256" key="4">
    <source>
        <dbReference type="ARBA" id="ARBA00022833"/>
    </source>
</evidence>
<dbReference type="GO" id="GO:0008270">
    <property type="term" value="F:zinc ion binding"/>
    <property type="evidence" value="ECO:0007669"/>
    <property type="project" value="UniProtKB-KW"/>
</dbReference>
<dbReference type="Pfam" id="PF00622">
    <property type="entry name" value="SPRY"/>
    <property type="match status" value="1"/>
</dbReference>
<accession>A0A4C1XHA0</accession>
<evidence type="ECO:0000256" key="3">
    <source>
        <dbReference type="ARBA" id="ARBA00022786"/>
    </source>
</evidence>
<keyword evidence="4" id="KW-0862">Zinc</keyword>
<evidence type="ECO:0000256" key="8">
    <source>
        <dbReference type="SAM" id="MobiDB-lite"/>
    </source>
</evidence>
<comment type="caution">
    <text evidence="13">The sequence shown here is derived from an EMBL/GenBank/DDBJ whole genome shotgun (WGS) entry which is preliminary data.</text>
</comment>
<dbReference type="SMART" id="SM00502">
    <property type="entry name" value="BBC"/>
    <property type="match status" value="1"/>
</dbReference>
<evidence type="ECO:0000259" key="10">
    <source>
        <dbReference type="PROSITE" id="PS50119"/>
    </source>
</evidence>
<dbReference type="SUPFAM" id="SSF57850">
    <property type="entry name" value="RING/U-box"/>
    <property type="match status" value="1"/>
</dbReference>
<dbReference type="InterPro" id="IPR000315">
    <property type="entry name" value="Znf_B-box"/>
</dbReference>
<evidence type="ECO:0000256" key="5">
    <source>
        <dbReference type="ARBA" id="ARBA00023054"/>
    </source>
</evidence>
<evidence type="ECO:0000256" key="6">
    <source>
        <dbReference type="PROSITE-ProRule" id="PRU00024"/>
    </source>
</evidence>
<gene>
    <name evidence="13" type="primary">TRIM9</name>
    <name evidence="13" type="ORF">EVAR_89066_1</name>
</gene>
<keyword evidence="2 6" id="KW-0863">Zinc-finger</keyword>
<feature type="domain" description="B box-type" evidence="10">
    <location>
        <begin position="182"/>
        <end position="222"/>
    </location>
</feature>
<evidence type="ECO:0000259" key="11">
    <source>
        <dbReference type="PROSITE" id="PS50188"/>
    </source>
</evidence>
<keyword evidence="3" id="KW-0833">Ubl conjugation pathway</keyword>
<dbReference type="GO" id="GO:0007411">
    <property type="term" value="P:axon guidance"/>
    <property type="evidence" value="ECO:0007669"/>
    <property type="project" value="TreeGrafter"/>
</dbReference>
<dbReference type="OrthoDB" id="295536at2759"/>
<dbReference type="Gene3D" id="4.10.830.40">
    <property type="match status" value="1"/>
</dbReference>
<feature type="domain" description="Fibronectin type-III" evidence="12">
    <location>
        <begin position="454"/>
        <end position="548"/>
    </location>
</feature>
<feature type="domain" description="RING-type" evidence="9">
    <location>
        <begin position="7"/>
        <end position="30"/>
    </location>
</feature>
<dbReference type="CDD" id="cd12889">
    <property type="entry name" value="SPRY_PRY_TRIM67_9"/>
    <property type="match status" value="1"/>
</dbReference>
<protein>
    <submittedName>
        <fullName evidence="13">E3 ubiquitin-protein ligase TRIM9</fullName>
    </submittedName>
</protein>
<dbReference type="Gene3D" id="3.30.160.60">
    <property type="entry name" value="Classic Zinc Finger"/>
    <property type="match status" value="1"/>
</dbReference>
<dbReference type="EMBL" id="BGZK01000865">
    <property type="protein sequence ID" value="GBP63276.1"/>
    <property type="molecule type" value="Genomic_DNA"/>
</dbReference>
<feature type="compositionally biased region" description="Polar residues" evidence="8">
    <location>
        <begin position="41"/>
        <end position="50"/>
    </location>
</feature>
<name>A0A4C1XHA0_EUMVA</name>
<sequence>MEEELRCYLCKEFYREPVLLPCGHALCRACAVSLQKTLQETDSSSATSGDYQEADKASVSSETDSGVVCGSRPNSYAGTPAAPAFHVSTAAFTVSCPSCSKQVYLDDNGAEGLPPFRVMRTIVERFGGLSSVPPAEEACQMCEGERRAAVVRCEQCSVRYCAACRDAWHPTRGPLAQHELRTLGTVCSEHASPPAVYCNTCNISICQRCLAERHCSHDTQPLPSAARAHKTELSQSLQKLSEQAKAVTEYIQLVKGTSDKINESCDELEQQIEQACAQVIKAVEKRKEELVRSARGTRAQAVANMRSLTSQAGQRLREATALLHFSIEALKETDYAAFLQVGSVLSSRAMETAAGLCASLESPPTAPALTLDVEPALRTVRNMNFVECIHRPPKRNPFRCTKREHIGSCTVYLLFTANLPTDADITATYADDAALLSIHEDPDIASSKLQAHIPPGAPEMAVESCCARGCSGTLAWRPPPPPAAVRGYVLELDDGLGGPFREVYCGRETVCTVDGLHYASLYSARVKAFNGAGEGPYSDVIGLQTSPVAWFTLDARCADSEGGLRIDADGLSARATGWQPRVALADTPLARGTHYWRISVDEYDGDADPAFGIARADVAKDKMLGSDALGWAMYIDGRRSWFVHGGAHGGRAAGGIAPGSTVGLLLDLQRGTLRFTVDDNPQGDIAFSGLRGAFYPAVSLNRGVAVTFEPGLRPPPDLLHAE</sequence>
<evidence type="ECO:0000256" key="1">
    <source>
        <dbReference type="ARBA" id="ARBA00022723"/>
    </source>
</evidence>
<dbReference type="FunFam" id="2.60.40.10:FF:000178">
    <property type="entry name" value="E3 ubiquitin-protein ligase TRIM9 isoform X1"/>
    <property type="match status" value="1"/>
</dbReference>
<dbReference type="InterPro" id="IPR001841">
    <property type="entry name" value="Znf_RING"/>
</dbReference>
<dbReference type="Proteomes" id="UP000299102">
    <property type="component" value="Unassembled WGS sequence"/>
</dbReference>
<feature type="domain" description="B30.2/SPRY" evidence="11">
    <location>
        <begin position="530"/>
        <end position="715"/>
    </location>
</feature>
<dbReference type="SMART" id="SM00060">
    <property type="entry name" value="FN3"/>
    <property type="match status" value="1"/>
</dbReference>
<dbReference type="PANTHER" id="PTHR24099">
    <property type="entry name" value="E3 UBIQUITIN-PROTEIN LIGASE TRIM36-RELATED"/>
    <property type="match status" value="1"/>
</dbReference>
<dbReference type="InterPro" id="IPR013783">
    <property type="entry name" value="Ig-like_fold"/>
</dbReference>
<dbReference type="AlphaFoldDB" id="A0A4C1XHA0"/>
<dbReference type="SMART" id="SM00449">
    <property type="entry name" value="SPRY"/>
    <property type="match status" value="1"/>
</dbReference>
<dbReference type="SUPFAM" id="SSF49899">
    <property type="entry name" value="Concanavalin A-like lectins/glucanases"/>
    <property type="match status" value="1"/>
</dbReference>
<evidence type="ECO:0000256" key="7">
    <source>
        <dbReference type="SAM" id="Coils"/>
    </source>
</evidence>
<dbReference type="SUPFAM" id="SSF49265">
    <property type="entry name" value="Fibronectin type III"/>
    <property type="match status" value="1"/>
</dbReference>
<dbReference type="PROSITE" id="PS50188">
    <property type="entry name" value="B302_SPRY"/>
    <property type="match status" value="1"/>
</dbReference>
<evidence type="ECO:0000313" key="13">
    <source>
        <dbReference type="EMBL" id="GBP63276.1"/>
    </source>
</evidence>
<evidence type="ECO:0000313" key="14">
    <source>
        <dbReference type="Proteomes" id="UP000299102"/>
    </source>
</evidence>
<dbReference type="InterPro" id="IPR001870">
    <property type="entry name" value="B30.2/SPRY"/>
</dbReference>
<evidence type="ECO:0000259" key="9">
    <source>
        <dbReference type="PROSITE" id="PS50089"/>
    </source>
</evidence>
<dbReference type="InterPro" id="IPR003961">
    <property type="entry name" value="FN3_dom"/>
</dbReference>
<dbReference type="GO" id="GO:0043005">
    <property type="term" value="C:neuron projection"/>
    <property type="evidence" value="ECO:0007669"/>
    <property type="project" value="TreeGrafter"/>
</dbReference>
<dbReference type="PROSITE" id="PS50853">
    <property type="entry name" value="FN3"/>
    <property type="match status" value="1"/>
</dbReference>
<dbReference type="CDD" id="cd00063">
    <property type="entry name" value="FN3"/>
    <property type="match status" value="1"/>
</dbReference>
<keyword evidence="5 7" id="KW-0175">Coiled coil</keyword>
<dbReference type="PANTHER" id="PTHR24099:SF15">
    <property type="entry name" value="E3 UBIQUITIN-PROTEIN LIGASE TRIM9"/>
    <property type="match status" value="1"/>
</dbReference>
<proteinExistence type="predicted"/>
<dbReference type="Gene3D" id="2.60.40.10">
    <property type="entry name" value="Immunoglobulins"/>
    <property type="match status" value="1"/>
</dbReference>
<dbReference type="InterPro" id="IPR003877">
    <property type="entry name" value="SPRY_dom"/>
</dbReference>